<evidence type="ECO:0000313" key="8">
    <source>
        <dbReference type="Proteomes" id="UP000177006"/>
    </source>
</evidence>
<gene>
    <name evidence="7" type="ORF">A2160_00235</name>
</gene>
<evidence type="ECO:0000256" key="5">
    <source>
        <dbReference type="ARBA" id="ARBA00023204"/>
    </source>
</evidence>
<dbReference type="Gene3D" id="3.40.960.10">
    <property type="entry name" value="VSR Endonuclease"/>
    <property type="match status" value="1"/>
</dbReference>
<protein>
    <submittedName>
        <fullName evidence="7">Very short patch repair endonuclease</fullName>
    </submittedName>
</protein>
<dbReference type="Proteomes" id="UP000177006">
    <property type="component" value="Unassembled WGS sequence"/>
</dbReference>
<dbReference type="CDD" id="cd00221">
    <property type="entry name" value="Vsr"/>
    <property type="match status" value="1"/>
</dbReference>
<dbReference type="STRING" id="1797457.A2160_00235"/>
<accession>A0A1F5E520</accession>
<evidence type="ECO:0000256" key="6">
    <source>
        <dbReference type="ARBA" id="ARBA00029466"/>
    </source>
</evidence>
<organism evidence="7 8">
    <name type="scientific">Candidatus Beckwithbacteria bacterium RBG_13_42_9</name>
    <dbReference type="NCBI Taxonomy" id="1797457"/>
    <lineage>
        <taxon>Bacteria</taxon>
        <taxon>Candidatus Beckwithiibacteriota</taxon>
    </lineage>
</organism>
<dbReference type="GO" id="GO:0016787">
    <property type="term" value="F:hydrolase activity"/>
    <property type="evidence" value="ECO:0007669"/>
    <property type="project" value="UniProtKB-KW"/>
</dbReference>
<dbReference type="NCBIfam" id="TIGR00632">
    <property type="entry name" value="vsr"/>
    <property type="match status" value="1"/>
</dbReference>
<evidence type="ECO:0000256" key="3">
    <source>
        <dbReference type="ARBA" id="ARBA00022763"/>
    </source>
</evidence>
<reference evidence="7 8" key="1">
    <citation type="journal article" date="2016" name="Nat. Commun.">
        <title>Thousands of microbial genomes shed light on interconnected biogeochemical processes in an aquifer system.</title>
        <authorList>
            <person name="Anantharaman K."/>
            <person name="Brown C.T."/>
            <person name="Hug L.A."/>
            <person name="Sharon I."/>
            <person name="Castelle C.J."/>
            <person name="Probst A.J."/>
            <person name="Thomas B.C."/>
            <person name="Singh A."/>
            <person name="Wilkins M.J."/>
            <person name="Karaoz U."/>
            <person name="Brodie E.L."/>
            <person name="Williams K.H."/>
            <person name="Hubbard S.S."/>
            <person name="Banfield J.F."/>
        </authorList>
    </citation>
    <scope>NUCLEOTIDE SEQUENCE [LARGE SCALE GENOMIC DNA]</scope>
</reference>
<keyword evidence="3" id="KW-0227">DNA damage</keyword>
<proteinExistence type="inferred from homology"/>
<comment type="similarity">
    <text evidence="6">Belongs to the Vsr family.</text>
</comment>
<evidence type="ECO:0000256" key="2">
    <source>
        <dbReference type="ARBA" id="ARBA00022759"/>
    </source>
</evidence>
<dbReference type="GO" id="GO:0006298">
    <property type="term" value="P:mismatch repair"/>
    <property type="evidence" value="ECO:0007669"/>
    <property type="project" value="InterPro"/>
</dbReference>
<evidence type="ECO:0000256" key="4">
    <source>
        <dbReference type="ARBA" id="ARBA00022801"/>
    </source>
</evidence>
<sequence>MDNLTKEQRCLCMSHIKSRNTKVELNFRKYVWGKGFKGYKINSKIIGKPDLYFSKKKIAVFIDGCFWHKCPICFVKPKTKNKYWDVKINNNILRDKKINMELNNKGISVIRFWEHELKKDINKCYITFRKAYEKQ</sequence>
<keyword evidence="1" id="KW-0540">Nuclease</keyword>
<dbReference type="InterPro" id="IPR004603">
    <property type="entry name" value="DNA_mismatch_endonuc_vsr"/>
</dbReference>
<evidence type="ECO:0000313" key="7">
    <source>
        <dbReference type="EMBL" id="OGD62492.1"/>
    </source>
</evidence>
<comment type="caution">
    <text evidence="7">The sequence shown here is derived from an EMBL/GenBank/DDBJ whole genome shotgun (WGS) entry which is preliminary data.</text>
</comment>
<dbReference type="Pfam" id="PF03852">
    <property type="entry name" value="Vsr"/>
    <property type="match status" value="1"/>
</dbReference>
<dbReference type="AlphaFoldDB" id="A0A1F5E520"/>
<evidence type="ECO:0000256" key="1">
    <source>
        <dbReference type="ARBA" id="ARBA00022722"/>
    </source>
</evidence>
<dbReference type="GO" id="GO:0004519">
    <property type="term" value="F:endonuclease activity"/>
    <property type="evidence" value="ECO:0007669"/>
    <property type="project" value="UniProtKB-KW"/>
</dbReference>
<dbReference type="EMBL" id="MEZK01000021">
    <property type="protein sequence ID" value="OGD62492.1"/>
    <property type="molecule type" value="Genomic_DNA"/>
</dbReference>
<dbReference type="InterPro" id="IPR011335">
    <property type="entry name" value="Restrct_endonuc-II-like"/>
</dbReference>
<keyword evidence="5" id="KW-0234">DNA repair</keyword>
<name>A0A1F5E520_9BACT</name>
<dbReference type="SUPFAM" id="SSF52980">
    <property type="entry name" value="Restriction endonuclease-like"/>
    <property type="match status" value="1"/>
</dbReference>
<keyword evidence="2 7" id="KW-0255">Endonuclease</keyword>
<keyword evidence="4" id="KW-0378">Hydrolase</keyword>